<dbReference type="AlphaFoldDB" id="A0A2P2PSS6"/>
<evidence type="ECO:0000313" key="1">
    <source>
        <dbReference type="EMBL" id="MBX57798.1"/>
    </source>
</evidence>
<organism evidence="1">
    <name type="scientific">Rhizophora mucronata</name>
    <name type="common">Asiatic mangrove</name>
    <dbReference type="NCBI Taxonomy" id="61149"/>
    <lineage>
        <taxon>Eukaryota</taxon>
        <taxon>Viridiplantae</taxon>
        <taxon>Streptophyta</taxon>
        <taxon>Embryophyta</taxon>
        <taxon>Tracheophyta</taxon>
        <taxon>Spermatophyta</taxon>
        <taxon>Magnoliopsida</taxon>
        <taxon>eudicotyledons</taxon>
        <taxon>Gunneridae</taxon>
        <taxon>Pentapetalae</taxon>
        <taxon>rosids</taxon>
        <taxon>fabids</taxon>
        <taxon>Malpighiales</taxon>
        <taxon>Rhizophoraceae</taxon>
        <taxon>Rhizophora</taxon>
    </lineage>
</organism>
<name>A0A2P2PSS6_RHIMU</name>
<accession>A0A2P2PSS6</accession>
<dbReference type="EMBL" id="GGEC01077314">
    <property type="protein sequence ID" value="MBX57798.1"/>
    <property type="molecule type" value="Transcribed_RNA"/>
</dbReference>
<protein>
    <submittedName>
        <fullName evidence="1">Uncharacterized protein</fullName>
    </submittedName>
</protein>
<reference evidence="1" key="1">
    <citation type="submission" date="2018-02" db="EMBL/GenBank/DDBJ databases">
        <title>Rhizophora mucronata_Transcriptome.</title>
        <authorList>
            <person name="Meera S.P."/>
            <person name="Sreeshan A."/>
            <person name="Augustine A."/>
        </authorList>
    </citation>
    <scope>NUCLEOTIDE SEQUENCE</scope>
    <source>
        <tissue evidence="1">Leaf</tissue>
    </source>
</reference>
<sequence>MIKWLVMHQVNKCCDFVITNSVCFTIRCSYKGGLRALKSKGSITSQLLRLSL</sequence>
<proteinExistence type="predicted"/>